<feature type="repeat" description="TPR" evidence="3">
    <location>
        <begin position="200"/>
        <end position="233"/>
    </location>
</feature>
<dbReference type="InterPro" id="IPR019734">
    <property type="entry name" value="TPR_rpt"/>
</dbReference>
<dbReference type="AlphaFoldDB" id="A0A2M9CRQ2"/>
<evidence type="ECO:0000256" key="2">
    <source>
        <dbReference type="ARBA" id="ARBA00022803"/>
    </source>
</evidence>
<dbReference type="InterPro" id="IPR051012">
    <property type="entry name" value="CellSynth/LPSAsmb/PSIAsmb"/>
</dbReference>
<reference evidence="4 5" key="1">
    <citation type="submission" date="2017-11" db="EMBL/GenBank/DDBJ databases">
        <title>Genomic Encyclopedia of Archaeal and Bacterial Type Strains, Phase II (KMG-II): From Individual Species to Whole Genera.</title>
        <authorList>
            <person name="Goeker M."/>
        </authorList>
    </citation>
    <scope>NUCLEOTIDE SEQUENCE [LARGE SCALE GENOMIC DNA]</scope>
    <source>
        <strain evidence="4 5">DSM 27268</strain>
    </source>
</reference>
<dbReference type="PROSITE" id="PS50005">
    <property type="entry name" value="TPR"/>
    <property type="match status" value="2"/>
</dbReference>
<dbReference type="OrthoDB" id="1490552at2"/>
<dbReference type="RefSeq" id="WP_100313279.1">
    <property type="nucleotide sequence ID" value="NZ_PGFG01000001.1"/>
</dbReference>
<evidence type="ECO:0000256" key="1">
    <source>
        <dbReference type="ARBA" id="ARBA00022737"/>
    </source>
</evidence>
<accession>A0A2M9CRQ2</accession>
<dbReference type="Gene3D" id="1.25.40.10">
    <property type="entry name" value="Tetratricopeptide repeat domain"/>
    <property type="match status" value="1"/>
</dbReference>
<proteinExistence type="predicted"/>
<keyword evidence="1" id="KW-0677">Repeat</keyword>
<dbReference type="PANTHER" id="PTHR45586:SF1">
    <property type="entry name" value="LIPOPOLYSACCHARIDE ASSEMBLY PROTEIN B"/>
    <property type="match status" value="1"/>
</dbReference>
<protein>
    <submittedName>
        <fullName evidence="4">TPR repeat protein</fullName>
    </submittedName>
</protein>
<keyword evidence="2 3" id="KW-0802">TPR repeat</keyword>
<gene>
    <name evidence="4" type="ORF">BXY57_0128</name>
</gene>
<sequence length="281" mass="30752">MKRAQIVLCVLAVAAVVLLYAFGSTRVPPKNTGMVAAPMASGQGVSAASLHTDSLIHQAKQGLSPDLLMRVTELENSVVRGDVKNQQIQAFRQLAHLWDSLKQPDLAAYYFGKAAVLQANPQALQFAAGLFLNRVQQTSPGALHTWQALQADSLLQLALQLKPGNDTLQTMLAQATIEQGAVMQGVQQLLAIVKRDSNNVPAHLLLGRLSITSGQYPRAIEHLQKVVSLQPQNAEALYYLGVAYRETGHRQEAARYFQQCKALIRDPDFDHEIDSLIQTMP</sequence>
<dbReference type="SUPFAM" id="SSF48452">
    <property type="entry name" value="TPR-like"/>
    <property type="match status" value="1"/>
</dbReference>
<keyword evidence="5" id="KW-1185">Reference proteome</keyword>
<feature type="repeat" description="TPR" evidence="3">
    <location>
        <begin position="234"/>
        <end position="267"/>
    </location>
</feature>
<comment type="caution">
    <text evidence="4">The sequence shown here is derived from an EMBL/GenBank/DDBJ whole genome shotgun (WGS) entry which is preliminary data.</text>
</comment>
<dbReference type="Proteomes" id="UP000230000">
    <property type="component" value="Unassembled WGS sequence"/>
</dbReference>
<evidence type="ECO:0000313" key="4">
    <source>
        <dbReference type="EMBL" id="PJJ74569.1"/>
    </source>
</evidence>
<organism evidence="4 5">
    <name type="scientific">Thermoflavifilum aggregans</name>
    <dbReference type="NCBI Taxonomy" id="454188"/>
    <lineage>
        <taxon>Bacteria</taxon>
        <taxon>Pseudomonadati</taxon>
        <taxon>Bacteroidota</taxon>
        <taxon>Chitinophagia</taxon>
        <taxon>Chitinophagales</taxon>
        <taxon>Chitinophagaceae</taxon>
        <taxon>Thermoflavifilum</taxon>
    </lineage>
</organism>
<evidence type="ECO:0000256" key="3">
    <source>
        <dbReference type="PROSITE-ProRule" id="PRU00339"/>
    </source>
</evidence>
<dbReference type="Pfam" id="PF13414">
    <property type="entry name" value="TPR_11"/>
    <property type="match status" value="1"/>
</dbReference>
<dbReference type="InterPro" id="IPR011990">
    <property type="entry name" value="TPR-like_helical_dom_sf"/>
</dbReference>
<dbReference type="EMBL" id="PGFG01000001">
    <property type="protein sequence ID" value="PJJ74569.1"/>
    <property type="molecule type" value="Genomic_DNA"/>
</dbReference>
<name>A0A2M9CRQ2_9BACT</name>
<dbReference type="SMART" id="SM00028">
    <property type="entry name" value="TPR"/>
    <property type="match status" value="3"/>
</dbReference>
<dbReference type="PANTHER" id="PTHR45586">
    <property type="entry name" value="TPR REPEAT-CONTAINING PROTEIN PA4667"/>
    <property type="match status" value="1"/>
</dbReference>
<evidence type="ECO:0000313" key="5">
    <source>
        <dbReference type="Proteomes" id="UP000230000"/>
    </source>
</evidence>